<name>A0A3G5BRW5_9ACTN</name>
<dbReference type="EMBL" id="MG972807">
    <property type="protein sequence ID" value="AYW03290.1"/>
    <property type="molecule type" value="Genomic_DNA"/>
</dbReference>
<keyword evidence="5" id="KW-1185">Reference proteome</keyword>
<dbReference type="GO" id="GO:0019678">
    <property type="term" value="P:propionate metabolic process, methylmalonyl pathway"/>
    <property type="evidence" value="ECO:0007669"/>
    <property type="project" value="TreeGrafter"/>
</dbReference>
<organism evidence="3">
    <name type="scientific">Paractinoplanes deccanensis</name>
    <dbReference type="NCBI Taxonomy" id="113561"/>
    <lineage>
        <taxon>Bacteria</taxon>
        <taxon>Bacillati</taxon>
        <taxon>Actinomycetota</taxon>
        <taxon>Actinomycetes</taxon>
        <taxon>Micromonosporales</taxon>
        <taxon>Micromonosporaceae</taxon>
        <taxon>Paractinoplanes</taxon>
    </lineage>
</organism>
<dbReference type="GO" id="GO:0004494">
    <property type="term" value="F:methylmalonyl-CoA mutase activity"/>
    <property type="evidence" value="ECO:0007669"/>
    <property type="project" value="UniProtKB-EC"/>
</dbReference>
<evidence type="ECO:0000256" key="1">
    <source>
        <dbReference type="ARBA" id="ARBA00011870"/>
    </source>
</evidence>
<evidence type="ECO:0000259" key="2">
    <source>
        <dbReference type="Pfam" id="PF01642"/>
    </source>
</evidence>
<reference evidence="4 5" key="2">
    <citation type="submission" date="2021-01" db="EMBL/GenBank/DDBJ databases">
        <title>Whole genome shotgun sequence of Actinoplanes deccanensis NBRC 13994.</title>
        <authorList>
            <person name="Komaki H."/>
            <person name="Tamura T."/>
        </authorList>
    </citation>
    <scope>NUCLEOTIDE SEQUENCE [LARGE SCALE GENOMIC DNA]</scope>
    <source>
        <strain evidence="4 5">NBRC 13994</strain>
    </source>
</reference>
<protein>
    <submittedName>
        <fullName evidence="3">Methylmalonyl-CoA mutase small subunit</fullName>
    </submittedName>
</protein>
<proteinExistence type="predicted"/>
<reference evidence="3" key="1">
    <citation type="submission" date="2018-02" db="EMBL/GenBank/DDBJ databases">
        <authorList>
            <person name="Yu P."/>
            <person name="Li Y.-P."/>
        </authorList>
    </citation>
    <scope>NUCLEOTIDE SEQUENCE</scope>
    <source>
        <strain evidence="3">ATCC 21983</strain>
    </source>
</reference>
<dbReference type="GO" id="GO:0005737">
    <property type="term" value="C:cytoplasm"/>
    <property type="evidence" value="ECO:0007669"/>
    <property type="project" value="TreeGrafter"/>
</dbReference>
<dbReference type="GO" id="GO:0031419">
    <property type="term" value="F:cobalamin binding"/>
    <property type="evidence" value="ECO:0007669"/>
    <property type="project" value="UniProtKB-KW"/>
</dbReference>
<dbReference type="Proteomes" id="UP000609879">
    <property type="component" value="Unassembled WGS sequence"/>
</dbReference>
<feature type="domain" description="Methylmalonyl-CoA mutase alpha/beta chain catalytic" evidence="2">
    <location>
        <begin position="183"/>
        <end position="417"/>
    </location>
</feature>
<sequence>MTVEERSGDLHAWRALALAALRKAGRAGPDSTEADAERLLTTTTDDGIEIAPLHVCGPPAPELAARDGRDWDVRQQHDGSDPEELRDAVADDLAGGAGSIWLTGTEPAALPEILATFPYDRAALVLDAGRHTEEAAAALFAAEVPAPRGNLGADPLGISARTGSTPDLTAPALLAVRCAAGHPGRLRAMTVDATAYHEAGGGDAEELACALATAVAYLRALTGAGLSVGAAFDQIEFRYAVGPDQFLSLAKLRAARLLWARVAETCGVPSARQRQHAVTSWAAMTVRAPLNNVARATSAAFAAVAGGADAVTVLPYDAALGRPSPEARRLARNTHAILRVEAHAARVHDPAAGSWYAERLTRDLAVSAWEWFQKIEVNGGMAASLADGMIGERLAATARRRRADLRHQRRTVVGVTELAGAGLPRRRYAEELGDLPGQVGAAR</sequence>
<dbReference type="PANTHER" id="PTHR48101:SF4">
    <property type="entry name" value="METHYLMALONYL-COA MUTASE, MITOCHONDRIAL"/>
    <property type="match status" value="1"/>
</dbReference>
<accession>A0A3G5BRW5</accession>
<evidence type="ECO:0000313" key="5">
    <source>
        <dbReference type="Proteomes" id="UP000609879"/>
    </source>
</evidence>
<gene>
    <name evidence="3" type="primary">fadW1</name>
    <name evidence="4" type="ORF">Ade02nite_87270</name>
</gene>
<dbReference type="Pfam" id="PF01642">
    <property type="entry name" value="MM_CoA_mutase"/>
    <property type="match status" value="1"/>
</dbReference>
<dbReference type="PANTHER" id="PTHR48101">
    <property type="entry name" value="METHYLMALONYL-COA MUTASE, MITOCHONDRIAL-RELATED"/>
    <property type="match status" value="1"/>
</dbReference>
<dbReference type="EMBL" id="BOMI01000186">
    <property type="protein sequence ID" value="GID80086.1"/>
    <property type="molecule type" value="Genomic_DNA"/>
</dbReference>
<dbReference type="SUPFAM" id="SSF51703">
    <property type="entry name" value="Cobalamin (vitamin B12)-dependent enzymes"/>
    <property type="match status" value="1"/>
</dbReference>
<evidence type="ECO:0000313" key="3">
    <source>
        <dbReference type="EMBL" id="AYW03290.1"/>
    </source>
</evidence>
<evidence type="ECO:0000313" key="4">
    <source>
        <dbReference type="EMBL" id="GID80086.1"/>
    </source>
</evidence>
<dbReference type="InterPro" id="IPR006099">
    <property type="entry name" value="MeMalonylCoA_mutase_a/b_cat"/>
</dbReference>
<dbReference type="Gene3D" id="3.20.20.240">
    <property type="entry name" value="Methylmalonyl-CoA mutase"/>
    <property type="match status" value="1"/>
</dbReference>
<dbReference type="AlphaFoldDB" id="A0A3G5BRW5"/>
<comment type="subunit">
    <text evidence="1">Heterodimer of an alpha and a beta chain.</text>
</comment>
<dbReference type="InterPro" id="IPR016176">
    <property type="entry name" value="Cbl-dep_enz_cat"/>
</dbReference>
<dbReference type="RefSeq" id="WP_203777067.1">
    <property type="nucleotide sequence ID" value="NZ_BAAABO010000024.1"/>
</dbReference>